<dbReference type="EMBL" id="JACIEQ010000001">
    <property type="protein sequence ID" value="MBB4021196.1"/>
    <property type="molecule type" value="Genomic_DNA"/>
</dbReference>
<organism evidence="2 3">
    <name type="scientific">Actibacterium naphthalenivorans</name>
    <dbReference type="NCBI Taxonomy" id="1614693"/>
    <lineage>
        <taxon>Bacteria</taxon>
        <taxon>Pseudomonadati</taxon>
        <taxon>Pseudomonadota</taxon>
        <taxon>Alphaproteobacteria</taxon>
        <taxon>Rhodobacterales</taxon>
        <taxon>Roseobacteraceae</taxon>
        <taxon>Actibacterium</taxon>
    </lineage>
</organism>
<protein>
    <submittedName>
        <fullName evidence="2">AsmA protein</fullName>
    </submittedName>
</protein>
<comment type="caution">
    <text evidence="2">The sequence shown here is derived from an EMBL/GenBank/DDBJ whole genome shotgun (WGS) entry which is preliminary data.</text>
</comment>
<dbReference type="InterPro" id="IPR052894">
    <property type="entry name" value="AsmA-related"/>
</dbReference>
<gene>
    <name evidence="2" type="ORF">GGR17_000987</name>
</gene>
<feature type="domain" description="AsmA" evidence="1">
    <location>
        <begin position="360"/>
        <end position="539"/>
    </location>
</feature>
<dbReference type="RefSeq" id="WP_162231802.1">
    <property type="nucleotide sequence ID" value="NZ_JACIEQ010000001.1"/>
</dbReference>
<dbReference type="PANTHER" id="PTHR30441:SF4">
    <property type="entry name" value="PROTEIN ASMA"/>
    <property type="match status" value="1"/>
</dbReference>
<sequence length="655" mass="66735">MRWLFRIILSLVLLVVVLVAAVFLLPAERIGALAGDQLRAATGREVTLGGRLRPSLYPNIGVSTGPVTVSNADWASGAPLLQAEGLSVGLDLGALLRGDVEIKELGIRAPRITLERAADGRANWVFDTQANATAAGPDGTQGAQAGRRALTIGQATITDGALSFIDHGTGRTQSAEAVEATLSLPAVQGPATLSLEARVNGQPVSLNATAAAAAPFLAGDDTALTAELRAGGARIAFDGHGGQAPLAASGTLDADLADLPALFRAAGQPAPELPAGVGKILRLTGQVTYAPEGSLHLRQVALTQDSNRITGEADLFLDGKPRLNGQFTAGALDLGAFLTAGPAGRGGKSGGGGGARAGGWSTDPIDVSALSALDAELALAADSIDLGRVRLGHSRLLATLNDRRLTVDLREVRAYDGLVTGNLVLNGRGGVSVGGDLTLAGMAMQPLLGEVADFRRLRTSADMQLTFLGSGASPAAIMQSLSGSGALAFGQGAFLGLDLAQILRSRTVPGAGAGADARTIFDSITGQFSIKDGVLGNSDLTLLAPLLTASGKGVVNLGAQTLDYRIVPVALPGADGAGGLSLPLHIRGPWSGPRLSIDLAAIAEGEKEERLKELREDIGKELGVDPATDGSLEDALKKKLGDEAARGLRNLLKGD</sequence>
<dbReference type="Pfam" id="PF05170">
    <property type="entry name" value="AsmA"/>
    <property type="match status" value="2"/>
</dbReference>
<dbReference type="PANTHER" id="PTHR30441">
    <property type="entry name" value="DUF748 DOMAIN-CONTAINING PROTEIN"/>
    <property type="match status" value="1"/>
</dbReference>
<evidence type="ECO:0000313" key="3">
    <source>
        <dbReference type="Proteomes" id="UP000585681"/>
    </source>
</evidence>
<feature type="domain" description="AsmA" evidence="1">
    <location>
        <begin position="4"/>
        <end position="171"/>
    </location>
</feature>
<name>A0A840CEH9_9RHOB</name>
<dbReference type="AlphaFoldDB" id="A0A840CEH9"/>
<dbReference type="InterPro" id="IPR007844">
    <property type="entry name" value="AsmA"/>
</dbReference>
<reference evidence="2" key="1">
    <citation type="submission" date="2020-08" db="EMBL/GenBank/DDBJ databases">
        <title>Genomic Encyclopedia of Type Strains, Phase IV (KMG-IV): sequencing the most valuable type-strain genomes for metagenomic binning, comparative biology and taxonomic classification.</title>
        <authorList>
            <person name="Goeker M."/>
        </authorList>
    </citation>
    <scope>NUCLEOTIDE SEQUENCE [LARGE SCALE GENOMIC DNA]</scope>
    <source>
        <strain evidence="2">DSM 105040</strain>
    </source>
</reference>
<evidence type="ECO:0000313" key="2">
    <source>
        <dbReference type="EMBL" id="MBB4021196.1"/>
    </source>
</evidence>
<proteinExistence type="predicted"/>
<evidence type="ECO:0000259" key="1">
    <source>
        <dbReference type="Pfam" id="PF05170"/>
    </source>
</evidence>
<keyword evidence="3" id="KW-1185">Reference proteome</keyword>
<accession>A0A840CEH9</accession>
<dbReference type="GO" id="GO:0005886">
    <property type="term" value="C:plasma membrane"/>
    <property type="evidence" value="ECO:0007669"/>
    <property type="project" value="TreeGrafter"/>
</dbReference>
<dbReference type="Proteomes" id="UP000585681">
    <property type="component" value="Unassembled WGS sequence"/>
</dbReference>
<dbReference type="GO" id="GO:0090313">
    <property type="term" value="P:regulation of protein targeting to membrane"/>
    <property type="evidence" value="ECO:0007669"/>
    <property type="project" value="TreeGrafter"/>
</dbReference>